<dbReference type="AlphaFoldDB" id="A0A4R4U4F6"/>
<sequence length="83" mass="9256">MPVFVGGAQGVYLRLSGFKSEAELIDFYEKAGLLLDIPEAGPEGHEARMEILDMIKAAHRKQGPLPDYEELRGSSRRGSHCRR</sequence>
<reference evidence="2 3" key="1">
    <citation type="submission" date="2019-03" db="EMBL/GenBank/DDBJ databases">
        <title>Draft genome sequences of novel Actinobacteria.</title>
        <authorList>
            <person name="Sahin N."/>
            <person name="Ay H."/>
            <person name="Saygin H."/>
        </authorList>
    </citation>
    <scope>NUCLEOTIDE SEQUENCE [LARGE SCALE GENOMIC DNA]</scope>
    <source>
        <strain evidence="2 3">KC310</strain>
    </source>
</reference>
<evidence type="ECO:0000313" key="3">
    <source>
        <dbReference type="Proteomes" id="UP000295258"/>
    </source>
</evidence>
<feature type="compositionally biased region" description="Basic residues" evidence="1">
    <location>
        <begin position="74"/>
        <end position="83"/>
    </location>
</feature>
<comment type="caution">
    <text evidence="2">The sequence shown here is derived from an EMBL/GenBank/DDBJ whole genome shotgun (WGS) entry which is preliminary data.</text>
</comment>
<dbReference type="EMBL" id="SMKO01000310">
    <property type="protein sequence ID" value="TDC85720.1"/>
    <property type="molecule type" value="Genomic_DNA"/>
</dbReference>
<dbReference type="RefSeq" id="WP_132606585.1">
    <property type="nucleotide sequence ID" value="NZ_SMKO01000310.1"/>
</dbReference>
<evidence type="ECO:0000256" key="1">
    <source>
        <dbReference type="SAM" id="MobiDB-lite"/>
    </source>
</evidence>
<proteinExistence type="predicted"/>
<feature type="region of interest" description="Disordered" evidence="1">
    <location>
        <begin position="62"/>
        <end position="83"/>
    </location>
</feature>
<protein>
    <submittedName>
        <fullName evidence="2">Uncharacterized protein</fullName>
    </submittedName>
</protein>
<keyword evidence="3" id="KW-1185">Reference proteome</keyword>
<name>A0A4R4U4F6_9ACTN</name>
<gene>
    <name evidence="2" type="ORF">E1292_48600</name>
</gene>
<evidence type="ECO:0000313" key="2">
    <source>
        <dbReference type="EMBL" id="TDC85720.1"/>
    </source>
</evidence>
<organism evidence="2 3">
    <name type="scientific">Nonomuraea deserti</name>
    <dbReference type="NCBI Taxonomy" id="1848322"/>
    <lineage>
        <taxon>Bacteria</taxon>
        <taxon>Bacillati</taxon>
        <taxon>Actinomycetota</taxon>
        <taxon>Actinomycetes</taxon>
        <taxon>Streptosporangiales</taxon>
        <taxon>Streptosporangiaceae</taxon>
        <taxon>Nonomuraea</taxon>
    </lineage>
</organism>
<dbReference type="Proteomes" id="UP000295258">
    <property type="component" value="Unassembled WGS sequence"/>
</dbReference>
<accession>A0A4R4U4F6</accession>